<keyword evidence="2" id="KW-1185">Reference proteome</keyword>
<evidence type="ECO:0000313" key="1">
    <source>
        <dbReference type="EMBL" id="MDL2398552.1"/>
    </source>
</evidence>
<protein>
    <submittedName>
        <fullName evidence="1">Uncharacterized protein</fullName>
    </submittedName>
</protein>
<evidence type="ECO:0000313" key="2">
    <source>
        <dbReference type="Proteomes" id="UP001172645"/>
    </source>
</evidence>
<comment type="caution">
    <text evidence="1">The sequence shown here is derived from an EMBL/GenBank/DDBJ whole genome shotgun (WGS) entry which is preliminary data.</text>
</comment>
<dbReference type="RefSeq" id="WP_285867400.1">
    <property type="nucleotide sequence ID" value="NZ_JARFYM010000003.1"/>
</dbReference>
<name>A0ABT7JRM4_9HYPH</name>
<gene>
    <name evidence="1" type="ORF">PY649_06600</name>
</gene>
<reference evidence="1" key="1">
    <citation type="submission" date="2023-06" db="EMBL/GenBank/DDBJ databases">
        <title>Phylogenetic Diversity of Rhizobium strains.</title>
        <authorList>
            <person name="Moura F.T."/>
            <person name="Helene L.C.F."/>
            <person name="Hungria M."/>
        </authorList>
    </citation>
    <scope>NUCLEOTIDE SEQUENCE</scope>
    <source>
        <strain evidence="1">CCGE526</strain>
    </source>
</reference>
<dbReference type="Proteomes" id="UP001172645">
    <property type="component" value="Unassembled WGS sequence"/>
</dbReference>
<organism evidence="1 2">
    <name type="scientific">Rhizobium mayense</name>
    <dbReference type="NCBI Taxonomy" id="1312184"/>
    <lineage>
        <taxon>Bacteria</taxon>
        <taxon>Pseudomonadati</taxon>
        <taxon>Pseudomonadota</taxon>
        <taxon>Alphaproteobacteria</taxon>
        <taxon>Hyphomicrobiales</taxon>
        <taxon>Rhizobiaceae</taxon>
        <taxon>Rhizobium/Agrobacterium group</taxon>
        <taxon>Rhizobium</taxon>
    </lineage>
</organism>
<proteinExistence type="predicted"/>
<sequence length="45" mass="4720">MTLALLSVAVIIIKLIGAITGYNLIDMAINATRPADAVGWPAETH</sequence>
<dbReference type="EMBL" id="JARFYM010000003">
    <property type="protein sequence ID" value="MDL2398552.1"/>
    <property type="molecule type" value="Genomic_DNA"/>
</dbReference>
<accession>A0ABT7JRM4</accession>